<protein>
    <submittedName>
        <fullName evidence="2">Cell wall assembly regulator SMI1</fullName>
    </submittedName>
</protein>
<sequence length="202" mass="22270">MTAQVSASWDRIEEWCRDNGIQHVLRPPAAPAGIAAAEAEVGHRFPADLVESLRCHDGTSTRPMNFLVPTRWTLLPLARVVEDWRRRTAQLAERQAAEVDDMGDEDDEDWSDVEEGEEDAFWGWHPAWLPIALDDTGCSLVVELREGDRLGAVGQLDPQSNPRFDGVNTYPSVAALLAYTADALHGSGTATATAENDGVHWR</sequence>
<comment type="caution">
    <text evidence="2">The sequence shown here is derived from an EMBL/GenBank/DDBJ whole genome shotgun (WGS) entry which is preliminary data.</text>
</comment>
<evidence type="ECO:0000313" key="3">
    <source>
        <dbReference type="Proteomes" id="UP000282084"/>
    </source>
</evidence>
<dbReference type="RefSeq" id="WP_121005624.1">
    <property type="nucleotide sequence ID" value="NZ_RBXO01000001.1"/>
</dbReference>
<gene>
    <name evidence="2" type="ORF">C8E97_2822</name>
</gene>
<dbReference type="InterPro" id="IPR018958">
    <property type="entry name" value="Knr4/Smi1-like_dom"/>
</dbReference>
<dbReference type="OrthoDB" id="4759758at2"/>
<organism evidence="2 3">
    <name type="scientific">Saccharothrix australiensis</name>
    <dbReference type="NCBI Taxonomy" id="2072"/>
    <lineage>
        <taxon>Bacteria</taxon>
        <taxon>Bacillati</taxon>
        <taxon>Actinomycetota</taxon>
        <taxon>Actinomycetes</taxon>
        <taxon>Pseudonocardiales</taxon>
        <taxon>Pseudonocardiaceae</taxon>
        <taxon>Saccharothrix</taxon>
    </lineage>
</organism>
<dbReference type="SUPFAM" id="SSF160631">
    <property type="entry name" value="SMI1/KNR4-like"/>
    <property type="match status" value="1"/>
</dbReference>
<dbReference type="EMBL" id="RBXO01000001">
    <property type="protein sequence ID" value="RKT54207.1"/>
    <property type="molecule type" value="Genomic_DNA"/>
</dbReference>
<accession>A0A495VZM9</accession>
<dbReference type="Pfam" id="PF09346">
    <property type="entry name" value="SMI1_KNR4"/>
    <property type="match status" value="1"/>
</dbReference>
<keyword evidence="3" id="KW-1185">Reference proteome</keyword>
<dbReference type="PANTHER" id="PTHR47432">
    <property type="entry name" value="CELL WALL ASSEMBLY REGULATOR SMI1"/>
    <property type="match status" value="1"/>
</dbReference>
<dbReference type="SMART" id="SM00860">
    <property type="entry name" value="SMI1_KNR4"/>
    <property type="match status" value="1"/>
</dbReference>
<dbReference type="Proteomes" id="UP000282084">
    <property type="component" value="Unassembled WGS sequence"/>
</dbReference>
<evidence type="ECO:0000259" key="1">
    <source>
        <dbReference type="SMART" id="SM00860"/>
    </source>
</evidence>
<reference evidence="2 3" key="1">
    <citation type="submission" date="2018-10" db="EMBL/GenBank/DDBJ databases">
        <title>Sequencing the genomes of 1000 actinobacteria strains.</title>
        <authorList>
            <person name="Klenk H.-P."/>
        </authorList>
    </citation>
    <scope>NUCLEOTIDE SEQUENCE [LARGE SCALE GENOMIC DNA]</scope>
    <source>
        <strain evidence="2 3">DSM 43800</strain>
    </source>
</reference>
<feature type="domain" description="Knr4/Smi1-like" evidence="1">
    <location>
        <begin position="28"/>
        <end position="179"/>
    </location>
</feature>
<proteinExistence type="predicted"/>
<dbReference type="PANTHER" id="PTHR47432:SF1">
    <property type="entry name" value="CELL WALL ASSEMBLY REGULATOR SMI1"/>
    <property type="match status" value="1"/>
</dbReference>
<dbReference type="InterPro" id="IPR037883">
    <property type="entry name" value="Knr4/Smi1-like_sf"/>
</dbReference>
<dbReference type="InterPro" id="IPR051873">
    <property type="entry name" value="KNR4/SMI1_regulator"/>
</dbReference>
<dbReference type="AlphaFoldDB" id="A0A495VZM9"/>
<name>A0A495VZM9_9PSEU</name>
<evidence type="ECO:0000313" key="2">
    <source>
        <dbReference type="EMBL" id="RKT54207.1"/>
    </source>
</evidence>